<dbReference type="InterPro" id="IPR050836">
    <property type="entry name" value="SDS22/Internalin_LRR"/>
</dbReference>
<accession>V8P7K1</accession>
<dbReference type="AlphaFoldDB" id="V8P7K1"/>
<keyword evidence="2" id="KW-0677">Repeat</keyword>
<dbReference type="PANTHER" id="PTHR46652">
    <property type="entry name" value="LEUCINE-RICH REPEAT AND IQ DOMAIN-CONTAINING PROTEIN 1-RELATED"/>
    <property type="match status" value="1"/>
</dbReference>
<dbReference type="InterPro" id="IPR032675">
    <property type="entry name" value="LRR_dom_sf"/>
</dbReference>
<evidence type="ECO:0000256" key="2">
    <source>
        <dbReference type="ARBA" id="ARBA00022737"/>
    </source>
</evidence>
<sequence>YLGGNCITVVEGLESLQELRELHVESQQLPLGEKLLFDPRSLHSLSKSLSVLNISNNNIDELSDLSILENISHLIAVDNQLHHIKDLEFVLSIWTKLYKMELNGNPVCHKSKYRDKVILQSKSLASTLREEQTPINLS</sequence>
<keyword evidence="1" id="KW-0433">Leucine-rich repeat</keyword>
<comment type="caution">
    <text evidence="3">The sequence shown here is derived from an EMBL/GenBank/DDBJ whole genome shotgun (WGS) entry which is preliminary data.</text>
</comment>
<protein>
    <submittedName>
        <fullName evidence="3">Protein phosphatase 1 regulatory subunit 42</fullName>
    </submittedName>
</protein>
<name>V8P7K1_OPHHA</name>
<dbReference type="EMBL" id="AZIM01000538">
    <property type="protein sequence ID" value="ETE70514.1"/>
    <property type="molecule type" value="Genomic_DNA"/>
</dbReference>
<feature type="non-terminal residue" evidence="3">
    <location>
        <position position="1"/>
    </location>
</feature>
<dbReference type="PROSITE" id="PS51450">
    <property type="entry name" value="LRR"/>
    <property type="match status" value="1"/>
</dbReference>
<keyword evidence="4" id="KW-1185">Reference proteome</keyword>
<dbReference type="OrthoDB" id="10262005at2759"/>
<evidence type="ECO:0000313" key="4">
    <source>
        <dbReference type="Proteomes" id="UP000018936"/>
    </source>
</evidence>
<proteinExistence type="predicted"/>
<organism evidence="3 4">
    <name type="scientific">Ophiophagus hannah</name>
    <name type="common">King cobra</name>
    <name type="synonym">Naja hannah</name>
    <dbReference type="NCBI Taxonomy" id="8665"/>
    <lineage>
        <taxon>Eukaryota</taxon>
        <taxon>Metazoa</taxon>
        <taxon>Chordata</taxon>
        <taxon>Craniata</taxon>
        <taxon>Vertebrata</taxon>
        <taxon>Euteleostomi</taxon>
        <taxon>Lepidosauria</taxon>
        <taxon>Squamata</taxon>
        <taxon>Bifurcata</taxon>
        <taxon>Unidentata</taxon>
        <taxon>Episquamata</taxon>
        <taxon>Toxicofera</taxon>
        <taxon>Serpentes</taxon>
        <taxon>Colubroidea</taxon>
        <taxon>Elapidae</taxon>
        <taxon>Elapinae</taxon>
        <taxon>Ophiophagus</taxon>
    </lineage>
</organism>
<evidence type="ECO:0000313" key="3">
    <source>
        <dbReference type="EMBL" id="ETE70514.1"/>
    </source>
</evidence>
<gene>
    <name evidence="3" type="primary">Ppp1r42</name>
    <name evidence="3" type="ORF">L345_03684</name>
</gene>
<reference evidence="3 4" key="1">
    <citation type="journal article" date="2013" name="Proc. Natl. Acad. Sci. U.S.A.">
        <title>The king cobra genome reveals dynamic gene evolution and adaptation in the snake venom system.</title>
        <authorList>
            <person name="Vonk F.J."/>
            <person name="Casewell N.R."/>
            <person name="Henkel C.V."/>
            <person name="Heimberg A.M."/>
            <person name="Jansen H.J."/>
            <person name="McCleary R.J."/>
            <person name="Kerkkamp H.M."/>
            <person name="Vos R.A."/>
            <person name="Guerreiro I."/>
            <person name="Calvete J.J."/>
            <person name="Wuster W."/>
            <person name="Woods A.E."/>
            <person name="Logan J.M."/>
            <person name="Harrison R.A."/>
            <person name="Castoe T.A."/>
            <person name="de Koning A.P."/>
            <person name="Pollock D.D."/>
            <person name="Yandell M."/>
            <person name="Calderon D."/>
            <person name="Renjifo C."/>
            <person name="Currier R.B."/>
            <person name="Salgado D."/>
            <person name="Pla D."/>
            <person name="Sanz L."/>
            <person name="Hyder A.S."/>
            <person name="Ribeiro J.M."/>
            <person name="Arntzen J.W."/>
            <person name="van den Thillart G.E."/>
            <person name="Boetzer M."/>
            <person name="Pirovano W."/>
            <person name="Dirks R.P."/>
            <person name="Spaink H.P."/>
            <person name="Duboule D."/>
            <person name="McGlinn E."/>
            <person name="Kini R.M."/>
            <person name="Richardson M.K."/>
        </authorList>
    </citation>
    <scope>NUCLEOTIDE SEQUENCE</scope>
    <source>
        <tissue evidence="3">Blood</tissue>
    </source>
</reference>
<evidence type="ECO:0000256" key="1">
    <source>
        <dbReference type="ARBA" id="ARBA00022614"/>
    </source>
</evidence>
<dbReference type="InterPro" id="IPR001611">
    <property type="entry name" value="Leu-rich_rpt"/>
</dbReference>
<feature type="non-terminal residue" evidence="3">
    <location>
        <position position="138"/>
    </location>
</feature>
<dbReference type="PANTHER" id="PTHR46652:SF3">
    <property type="entry name" value="LEUCINE-RICH REPEAT-CONTAINING PROTEIN 9"/>
    <property type="match status" value="1"/>
</dbReference>
<dbReference type="Proteomes" id="UP000018936">
    <property type="component" value="Unassembled WGS sequence"/>
</dbReference>
<dbReference type="SUPFAM" id="SSF52058">
    <property type="entry name" value="L domain-like"/>
    <property type="match status" value="1"/>
</dbReference>
<dbReference type="Gene3D" id="3.80.10.10">
    <property type="entry name" value="Ribonuclease Inhibitor"/>
    <property type="match status" value="1"/>
</dbReference>